<dbReference type="EC" id="1.1.1.-" evidence="3"/>
<dbReference type="CDD" id="cd19082">
    <property type="entry name" value="AKR_AKR10A1_2"/>
    <property type="match status" value="1"/>
</dbReference>
<dbReference type="Gene3D" id="3.20.20.100">
    <property type="entry name" value="NADP-dependent oxidoreductase domain"/>
    <property type="match status" value="1"/>
</dbReference>
<dbReference type="PANTHER" id="PTHR43364">
    <property type="entry name" value="NADH-SPECIFIC METHYLGLYOXAL REDUCTASE-RELATED"/>
    <property type="match status" value="1"/>
</dbReference>
<evidence type="ECO:0000256" key="1">
    <source>
        <dbReference type="ARBA" id="ARBA00023002"/>
    </source>
</evidence>
<dbReference type="InterPro" id="IPR023210">
    <property type="entry name" value="NADP_OxRdtase_dom"/>
</dbReference>
<protein>
    <submittedName>
        <fullName evidence="3">General stress protein 69</fullName>
        <ecNumber evidence="3">1.1.1.-</ecNumber>
    </submittedName>
</protein>
<evidence type="ECO:0000313" key="4">
    <source>
        <dbReference type="Proteomes" id="UP000266178"/>
    </source>
</evidence>
<feature type="domain" description="NADP-dependent oxidoreductase" evidence="2">
    <location>
        <begin position="5"/>
        <end position="282"/>
    </location>
</feature>
<proteinExistence type="predicted"/>
<dbReference type="GO" id="GO:0016491">
    <property type="term" value="F:oxidoreductase activity"/>
    <property type="evidence" value="ECO:0007669"/>
    <property type="project" value="UniProtKB-KW"/>
</dbReference>
<dbReference type="SUPFAM" id="SSF51430">
    <property type="entry name" value="NAD(P)-linked oxidoreductase"/>
    <property type="match status" value="1"/>
</dbReference>
<keyword evidence="1 3" id="KW-0560">Oxidoreductase</keyword>
<evidence type="ECO:0000313" key="3">
    <source>
        <dbReference type="EMBL" id="RIH90908.1"/>
    </source>
</evidence>
<reference evidence="3 4" key="1">
    <citation type="submission" date="2018-08" db="EMBL/GenBank/DDBJ databases">
        <title>Meiothermus granaticius genome AF-68 sequencing project.</title>
        <authorList>
            <person name="Da Costa M.S."/>
            <person name="Albuquerque L."/>
            <person name="Raposo P."/>
            <person name="Froufe H.J.C."/>
            <person name="Barroso C.S."/>
            <person name="Egas C."/>
        </authorList>
    </citation>
    <scope>NUCLEOTIDE SEQUENCE [LARGE SCALE GENOMIC DNA]</scope>
    <source>
        <strain evidence="3 4">AF-68</strain>
    </source>
</reference>
<sequence length="290" mass="32436">MGVDNQTTLDQAARMFDDYVSRGGNVFDTAYVYGKGVCEAVFGEWLESRGLRQKVVLIGKGAHTPHCTPEALRAQLLESLGRMRVSHVDIYFMHRDNPEIPVGEFVDVLNEHHSAGQIGIFGASNWTLERVQAANQYAASKRLQGFSAVSNNLSLARMVEPPWVGCVSSKDAAFRGWLEATQTPLFPWSSQARGFFTRAHPDDTRDPELVRSWYSPDNFERLNRARALATQKGVEPIHVALAYVLYQPFPTFPLIGPRTPEETASSFRALEVSLTPQEVRWLDLEADQPA</sequence>
<keyword evidence="4" id="KW-1185">Reference proteome</keyword>
<dbReference type="OrthoDB" id="9783105at2"/>
<comment type="caution">
    <text evidence="3">The sequence shown here is derived from an EMBL/GenBank/DDBJ whole genome shotgun (WGS) entry which is preliminary data.</text>
</comment>
<organism evidence="3 4">
    <name type="scientific">Meiothermus granaticius NBRC 107808</name>
    <dbReference type="NCBI Taxonomy" id="1227551"/>
    <lineage>
        <taxon>Bacteria</taxon>
        <taxon>Thermotogati</taxon>
        <taxon>Deinococcota</taxon>
        <taxon>Deinococci</taxon>
        <taxon>Thermales</taxon>
        <taxon>Thermaceae</taxon>
        <taxon>Meiothermus</taxon>
    </lineage>
</organism>
<gene>
    <name evidence="3" type="primary">yhdN_7</name>
    <name evidence="3" type="ORF">Mgrana_03145</name>
</gene>
<dbReference type="AlphaFoldDB" id="A0A399F3Z0"/>
<evidence type="ECO:0000259" key="2">
    <source>
        <dbReference type="Pfam" id="PF00248"/>
    </source>
</evidence>
<name>A0A399F3Z0_9DEIN</name>
<dbReference type="Pfam" id="PF00248">
    <property type="entry name" value="Aldo_ket_red"/>
    <property type="match status" value="1"/>
</dbReference>
<accession>A0A399F3Z0</accession>
<dbReference type="PANTHER" id="PTHR43364:SF4">
    <property type="entry name" value="NAD(P)-LINKED OXIDOREDUCTASE SUPERFAMILY PROTEIN"/>
    <property type="match status" value="1"/>
</dbReference>
<dbReference type="InterPro" id="IPR050523">
    <property type="entry name" value="AKR_Detox_Biosynth"/>
</dbReference>
<dbReference type="GO" id="GO:0005829">
    <property type="term" value="C:cytosol"/>
    <property type="evidence" value="ECO:0007669"/>
    <property type="project" value="TreeGrafter"/>
</dbReference>
<dbReference type="Proteomes" id="UP000266178">
    <property type="component" value="Unassembled WGS sequence"/>
</dbReference>
<dbReference type="EMBL" id="QWLB01000069">
    <property type="protein sequence ID" value="RIH90908.1"/>
    <property type="molecule type" value="Genomic_DNA"/>
</dbReference>
<dbReference type="InterPro" id="IPR036812">
    <property type="entry name" value="NAD(P)_OxRdtase_dom_sf"/>
</dbReference>